<organism evidence="1 2">
    <name type="scientific">Plesiocystis pacifica SIR-1</name>
    <dbReference type="NCBI Taxonomy" id="391625"/>
    <lineage>
        <taxon>Bacteria</taxon>
        <taxon>Pseudomonadati</taxon>
        <taxon>Myxococcota</taxon>
        <taxon>Polyangia</taxon>
        <taxon>Nannocystales</taxon>
        <taxon>Nannocystaceae</taxon>
        <taxon>Plesiocystis</taxon>
    </lineage>
</organism>
<evidence type="ECO:0000313" key="1">
    <source>
        <dbReference type="EMBL" id="EDM75576.1"/>
    </source>
</evidence>
<gene>
    <name evidence="1" type="ORF">PPSIR1_28981</name>
</gene>
<reference evidence="1 2" key="1">
    <citation type="submission" date="2007-06" db="EMBL/GenBank/DDBJ databases">
        <authorList>
            <person name="Shimkets L."/>
            <person name="Ferriera S."/>
            <person name="Johnson J."/>
            <person name="Kravitz S."/>
            <person name="Beeson K."/>
            <person name="Sutton G."/>
            <person name="Rogers Y.-H."/>
            <person name="Friedman R."/>
            <person name="Frazier M."/>
            <person name="Venter J.C."/>
        </authorList>
    </citation>
    <scope>NUCLEOTIDE SEQUENCE [LARGE SCALE GENOMIC DNA]</scope>
    <source>
        <strain evidence="1 2">SIR-1</strain>
    </source>
</reference>
<accession>A6GEY4</accession>
<dbReference type="EMBL" id="ABCS01000087">
    <property type="protein sequence ID" value="EDM75576.1"/>
    <property type="molecule type" value="Genomic_DNA"/>
</dbReference>
<dbReference type="OrthoDB" id="5525140at2"/>
<protein>
    <submittedName>
        <fullName evidence="1">Uncharacterized protein</fullName>
    </submittedName>
</protein>
<keyword evidence="2" id="KW-1185">Reference proteome</keyword>
<dbReference type="AlphaFoldDB" id="A6GEY4"/>
<dbReference type="Proteomes" id="UP000005801">
    <property type="component" value="Unassembled WGS sequence"/>
</dbReference>
<sequence length="163" mass="18271">MAKPIAFWDYDGFDPIRVQIQLRHIEVDALEAYLAEQTIQMRNSAEVGSKVFMVIDARAGMRPPPEIRRMQADWLAENQDNMTKSVIGIAFVVENRMVRGAMTAIFWVSSPPIPYNVFGSLEEAMAHAVETCDAAGLQLPPKVRRDPAAHIETQLSRYLARAG</sequence>
<comment type="caution">
    <text evidence="1">The sequence shown here is derived from an EMBL/GenBank/DDBJ whole genome shotgun (WGS) entry which is preliminary data.</text>
</comment>
<evidence type="ECO:0000313" key="2">
    <source>
        <dbReference type="Proteomes" id="UP000005801"/>
    </source>
</evidence>
<name>A6GEY4_9BACT</name>
<dbReference type="RefSeq" id="WP_006975274.1">
    <property type="nucleotide sequence ID" value="NZ_ABCS01000087.1"/>
</dbReference>
<proteinExistence type="predicted"/>